<dbReference type="EMBL" id="CP024848">
    <property type="protein sequence ID" value="AXI09293.1"/>
    <property type="molecule type" value="Genomic_DNA"/>
</dbReference>
<feature type="domain" description="HTH tetR-type" evidence="5">
    <location>
        <begin position="6"/>
        <end position="66"/>
    </location>
</feature>
<dbReference type="SUPFAM" id="SSF46689">
    <property type="entry name" value="Homeodomain-like"/>
    <property type="match status" value="1"/>
</dbReference>
<feature type="DNA-binding region" description="H-T-H motif" evidence="4">
    <location>
        <begin position="29"/>
        <end position="48"/>
    </location>
</feature>
<dbReference type="RefSeq" id="WP_114916583.1">
    <property type="nucleotide sequence ID" value="NZ_CP024848.1"/>
</dbReference>
<gene>
    <name evidence="6" type="ORF">CUC15_10320</name>
</gene>
<sequence>MARIKEYDENEVLQKAMVLFWKQGYEKTSMQDLVTHMGIHRRSIYDTFGDKHTLFMKALERYEELVGTKINSQVKPLDSVKQAIRRLFEIAIYKNKKEPIGCLTVNTAVELSLHDEEVAEKVVDSFSNTEKLLYELLLRGQTLGEISNHYNAKSLSLFIHNSLVGLRVLAKTSDDREKLESIIDMTLSVLD</sequence>
<dbReference type="GO" id="GO:0003677">
    <property type="term" value="F:DNA binding"/>
    <property type="evidence" value="ECO:0007669"/>
    <property type="project" value="UniProtKB-UniRule"/>
</dbReference>
<evidence type="ECO:0000256" key="3">
    <source>
        <dbReference type="ARBA" id="ARBA00023163"/>
    </source>
</evidence>
<proteinExistence type="predicted"/>
<evidence type="ECO:0000313" key="7">
    <source>
        <dbReference type="Proteomes" id="UP000253908"/>
    </source>
</evidence>
<accession>A0A345PH13</accession>
<dbReference type="PANTHER" id="PTHR47506">
    <property type="entry name" value="TRANSCRIPTIONAL REGULATORY PROTEIN"/>
    <property type="match status" value="1"/>
</dbReference>
<organism evidence="6 7">
    <name type="scientific">Oceanobacillus zhaokaii</name>
    <dbReference type="NCBI Taxonomy" id="2052660"/>
    <lineage>
        <taxon>Bacteria</taxon>
        <taxon>Bacillati</taxon>
        <taxon>Bacillota</taxon>
        <taxon>Bacilli</taxon>
        <taxon>Bacillales</taxon>
        <taxon>Bacillaceae</taxon>
        <taxon>Oceanobacillus</taxon>
    </lineage>
</organism>
<dbReference type="InterPro" id="IPR001647">
    <property type="entry name" value="HTH_TetR"/>
</dbReference>
<evidence type="ECO:0000256" key="2">
    <source>
        <dbReference type="ARBA" id="ARBA00023125"/>
    </source>
</evidence>
<keyword evidence="3" id="KW-0804">Transcription</keyword>
<dbReference type="Gene3D" id="1.10.10.60">
    <property type="entry name" value="Homeodomain-like"/>
    <property type="match status" value="1"/>
</dbReference>
<reference evidence="7" key="1">
    <citation type="submission" date="2017-11" db="EMBL/GenBank/DDBJ databases">
        <authorList>
            <person name="Zhu W."/>
        </authorList>
    </citation>
    <scope>NUCLEOTIDE SEQUENCE [LARGE SCALE GENOMIC DNA]</scope>
    <source>
        <strain evidence="7">160</strain>
    </source>
</reference>
<name>A0A345PH13_9BACI</name>
<keyword evidence="2 4" id="KW-0238">DNA-binding</keyword>
<protein>
    <submittedName>
        <fullName evidence="6">TetR family transcriptional regulator</fullName>
    </submittedName>
</protein>
<dbReference type="InterPro" id="IPR009057">
    <property type="entry name" value="Homeodomain-like_sf"/>
</dbReference>
<evidence type="ECO:0000313" key="6">
    <source>
        <dbReference type="EMBL" id="AXI09293.1"/>
    </source>
</evidence>
<dbReference type="SUPFAM" id="SSF48498">
    <property type="entry name" value="Tetracyclin repressor-like, C-terminal domain"/>
    <property type="match status" value="1"/>
</dbReference>
<dbReference type="PROSITE" id="PS50977">
    <property type="entry name" value="HTH_TETR_2"/>
    <property type="match status" value="1"/>
</dbReference>
<dbReference type="Proteomes" id="UP000253908">
    <property type="component" value="Chromosome"/>
</dbReference>
<evidence type="ECO:0000256" key="4">
    <source>
        <dbReference type="PROSITE-ProRule" id="PRU00335"/>
    </source>
</evidence>
<dbReference type="OrthoDB" id="9795242at2"/>
<dbReference type="AlphaFoldDB" id="A0A345PH13"/>
<dbReference type="Gene3D" id="1.10.357.10">
    <property type="entry name" value="Tetracycline Repressor, domain 2"/>
    <property type="match status" value="1"/>
</dbReference>
<dbReference type="InterPro" id="IPR036271">
    <property type="entry name" value="Tet_transcr_reg_TetR-rel_C_sf"/>
</dbReference>
<keyword evidence="7" id="KW-1185">Reference proteome</keyword>
<dbReference type="InterPro" id="IPR011075">
    <property type="entry name" value="TetR_C"/>
</dbReference>
<dbReference type="Pfam" id="PF16925">
    <property type="entry name" value="TetR_C_13"/>
    <property type="match status" value="1"/>
</dbReference>
<evidence type="ECO:0000259" key="5">
    <source>
        <dbReference type="PROSITE" id="PS50977"/>
    </source>
</evidence>
<keyword evidence="1" id="KW-0805">Transcription regulation</keyword>
<evidence type="ECO:0000256" key="1">
    <source>
        <dbReference type="ARBA" id="ARBA00023015"/>
    </source>
</evidence>
<dbReference type="KEGG" id="ocn:CUC15_10320"/>
<dbReference type="Pfam" id="PF00440">
    <property type="entry name" value="TetR_N"/>
    <property type="match status" value="1"/>
</dbReference>
<dbReference type="PANTHER" id="PTHR47506:SF10">
    <property type="entry name" value="TRANSCRIPTIONAL REGULATORY PROTEIN"/>
    <property type="match status" value="1"/>
</dbReference>